<dbReference type="RefSeq" id="WP_085767830.1">
    <property type="nucleotide sequence ID" value="NZ_CP019344.1"/>
</dbReference>
<reference evidence="2 3" key="1">
    <citation type="submission" date="2016-11" db="EMBL/GenBank/DDBJ databases">
        <title>Trade-off between light-utilization and light-protection in marine flavobacteria.</title>
        <authorList>
            <person name="Kumagai Y."/>
        </authorList>
    </citation>
    <scope>NUCLEOTIDE SEQUENCE [LARGE SCALE GENOMIC DNA]</scope>
    <source>
        <strain evidence="2 3">JCM 13191</strain>
    </source>
</reference>
<proteinExistence type="predicted"/>
<evidence type="ECO:0000313" key="2">
    <source>
        <dbReference type="EMBL" id="ARN79028.1"/>
    </source>
</evidence>
<keyword evidence="1" id="KW-0732">Signal</keyword>
<gene>
    <name evidence="2" type="ORF">BST97_14095</name>
</gene>
<dbReference type="OrthoDB" id="1144931at2"/>
<dbReference type="Proteomes" id="UP000193431">
    <property type="component" value="Chromosome"/>
</dbReference>
<feature type="chain" id="PRO_5010889849" evidence="1">
    <location>
        <begin position="21"/>
        <end position="144"/>
    </location>
</feature>
<sequence length="144" mass="17049">MKTIYIILASLFISLQSASAQIFQYKDSLDIIVLDRTNKYEESIYQQEINVILMSDDYNIRREIKDARRNSTLNSFTLERLNYLRNLRRAANYNDNALDFRNRVLSDTPHLEQSLINNIKLYLIYDKIRKDTFHGRLNALPSIL</sequence>
<dbReference type="EMBL" id="CP019344">
    <property type="protein sequence ID" value="ARN79028.1"/>
    <property type="molecule type" value="Genomic_DNA"/>
</dbReference>
<evidence type="ECO:0000313" key="3">
    <source>
        <dbReference type="Proteomes" id="UP000193431"/>
    </source>
</evidence>
<evidence type="ECO:0000256" key="1">
    <source>
        <dbReference type="SAM" id="SignalP"/>
    </source>
</evidence>
<accession>A0A1W6MN59</accession>
<organism evidence="2 3">
    <name type="scientific">Nonlabens spongiae</name>
    <dbReference type="NCBI Taxonomy" id="331648"/>
    <lineage>
        <taxon>Bacteria</taxon>
        <taxon>Pseudomonadati</taxon>
        <taxon>Bacteroidota</taxon>
        <taxon>Flavobacteriia</taxon>
        <taxon>Flavobacteriales</taxon>
        <taxon>Flavobacteriaceae</taxon>
        <taxon>Nonlabens</taxon>
    </lineage>
</organism>
<feature type="signal peptide" evidence="1">
    <location>
        <begin position="1"/>
        <end position="20"/>
    </location>
</feature>
<name>A0A1W6MN59_9FLAO</name>
<protein>
    <submittedName>
        <fullName evidence="2">Uncharacterized protein</fullName>
    </submittedName>
</protein>
<dbReference type="AlphaFoldDB" id="A0A1W6MN59"/>
<keyword evidence="3" id="KW-1185">Reference proteome</keyword>